<protein>
    <recommendedName>
        <fullName evidence="2">F-box domain-containing protein</fullName>
    </recommendedName>
</protein>
<evidence type="ECO:0000256" key="1">
    <source>
        <dbReference type="SAM" id="MobiDB-lite"/>
    </source>
</evidence>
<reference evidence="3" key="1">
    <citation type="submission" date="2019-10" db="EMBL/GenBank/DDBJ databases">
        <authorList>
            <consortium name="DOE Joint Genome Institute"/>
            <person name="Kuo A."/>
            <person name="Miyauchi S."/>
            <person name="Kiss E."/>
            <person name="Drula E."/>
            <person name="Kohler A."/>
            <person name="Sanchez-Garcia M."/>
            <person name="Andreopoulos B."/>
            <person name="Barry K.W."/>
            <person name="Bonito G."/>
            <person name="Buee M."/>
            <person name="Carver A."/>
            <person name="Chen C."/>
            <person name="Cichocki N."/>
            <person name="Clum A."/>
            <person name="Culley D."/>
            <person name="Crous P.W."/>
            <person name="Fauchery L."/>
            <person name="Girlanda M."/>
            <person name="Hayes R."/>
            <person name="Keri Z."/>
            <person name="LaButti K."/>
            <person name="Lipzen A."/>
            <person name="Lombard V."/>
            <person name="Magnuson J."/>
            <person name="Maillard F."/>
            <person name="Morin E."/>
            <person name="Murat C."/>
            <person name="Nolan M."/>
            <person name="Ohm R."/>
            <person name="Pangilinan J."/>
            <person name="Pereira M."/>
            <person name="Perotto S."/>
            <person name="Peter M."/>
            <person name="Riley R."/>
            <person name="Sitrit Y."/>
            <person name="Stielow B."/>
            <person name="Szollosi G."/>
            <person name="Zifcakova L."/>
            <person name="Stursova M."/>
            <person name="Spatafora J.W."/>
            <person name="Tedersoo L."/>
            <person name="Vaario L.-M."/>
            <person name="Yamada A."/>
            <person name="Yan M."/>
            <person name="Wang P."/>
            <person name="Xu J."/>
            <person name="Bruns T."/>
            <person name="Baldrian P."/>
            <person name="Vilgalys R."/>
            <person name="Henrissat B."/>
            <person name="Grigoriev I.V."/>
            <person name="Hibbett D."/>
            <person name="Nagy L.G."/>
            <person name="Martin F.M."/>
        </authorList>
    </citation>
    <scope>NUCLEOTIDE SEQUENCE</scope>
    <source>
        <strain evidence="3">Prilba</strain>
    </source>
</reference>
<evidence type="ECO:0000313" key="4">
    <source>
        <dbReference type="Proteomes" id="UP000759537"/>
    </source>
</evidence>
<evidence type="ECO:0000313" key="3">
    <source>
        <dbReference type="EMBL" id="KAF8486842.1"/>
    </source>
</evidence>
<dbReference type="Gene3D" id="3.80.10.10">
    <property type="entry name" value="Ribonuclease Inhibitor"/>
    <property type="match status" value="1"/>
</dbReference>
<evidence type="ECO:0000259" key="2">
    <source>
        <dbReference type="PROSITE" id="PS50181"/>
    </source>
</evidence>
<dbReference type="InterPro" id="IPR032675">
    <property type="entry name" value="LRR_dom_sf"/>
</dbReference>
<feature type="compositionally biased region" description="Basic residues" evidence="1">
    <location>
        <begin position="8"/>
        <end position="18"/>
    </location>
</feature>
<reference evidence="3" key="2">
    <citation type="journal article" date="2020" name="Nat. Commun.">
        <title>Large-scale genome sequencing of mycorrhizal fungi provides insights into the early evolution of symbiotic traits.</title>
        <authorList>
            <person name="Miyauchi S."/>
            <person name="Kiss E."/>
            <person name="Kuo A."/>
            <person name="Drula E."/>
            <person name="Kohler A."/>
            <person name="Sanchez-Garcia M."/>
            <person name="Morin E."/>
            <person name="Andreopoulos B."/>
            <person name="Barry K.W."/>
            <person name="Bonito G."/>
            <person name="Buee M."/>
            <person name="Carver A."/>
            <person name="Chen C."/>
            <person name="Cichocki N."/>
            <person name="Clum A."/>
            <person name="Culley D."/>
            <person name="Crous P.W."/>
            <person name="Fauchery L."/>
            <person name="Girlanda M."/>
            <person name="Hayes R.D."/>
            <person name="Keri Z."/>
            <person name="LaButti K."/>
            <person name="Lipzen A."/>
            <person name="Lombard V."/>
            <person name="Magnuson J."/>
            <person name="Maillard F."/>
            <person name="Murat C."/>
            <person name="Nolan M."/>
            <person name="Ohm R.A."/>
            <person name="Pangilinan J."/>
            <person name="Pereira M.F."/>
            <person name="Perotto S."/>
            <person name="Peter M."/>
            <person name="Pfister S."/>
            <person name="Riley R."/>
            <person name="Sitrit Y."/>
            <person name="Stielow J.B."/>
            <person name="Szollosi G."/>
            <person name="Zifcakova L."/>
            <person name="Stursova M."/>
            <person name="Spatafora J.W."/>
            <person name="Tedersoo L."/>
            <person name="Vaario L.M."/>
            <person name="Yamada A."/>
            <person name="Yan M."/>
            <person name="Wang P."/>
            <person name="Xu J."/>
            <person name="Bruns T."/>
            <person name="Baldrian P."/>
            <person name="Vilgalys R."/>
            <person name="Dunand C."/>
            <person name="Henrissat B."/>
            <person name="Grigoriev I.V."/>
            <person name="Hibbett D."/>
            <person name="Nagy L.G."/>
            <person name="Martin F.M."/>
        </authorList>
    </citation>
    <scope>NUCLEOTIDE SEQUENCE</scope>
    <source>
        <strain evidence="3">Prilba</strain>
    </source>
</reference>
<dbReference type="Pfam" id="PF12937">
    <property type="entry name" value="F-box-like"/>
    <property type="match status" value="1"/>
</dbReference>
<dbReference type="InterPro" id="IPR001810">
    <property type="entry name" value="F-box_dom"/>
</dbReference>
<sequence length="646" mass="72819">MNKPWDKRTRRRGHKTGLRRVTAAVPASKSGAAAFGLRSELSAQSAASSTSPMANSDITVHFPSESDVQASVFPEVFARVEYKFNHFRTVNHDPGARVAAIYSIDKEIDEQLKAVDAARQLLHSQLARRNTLAPISLLPPEILARVFHFLVLKDSIRATYVCQFWRQVALDDSSLWAKISSTSENTKLISEMLVRAKNAPLDIYICLRSWSGREMLRIFPPHLSHTRELRLYGLLRTIHSNSIQDICSREAPALEHFELGSSFNSLITFRELEGTALFKGRTPRLRTLCLSQVLFPWSHIPRGQLTQITIHLFKELPASYAPLYGDLNQLVNLLVGCPELKILVLDRCLPFQLTEITYGQTIHLPHLSLLNLAGSGSRIMNLMKMLKLPPSTRLYLRCTSENTPTYNDSLFLSVVAAQFSGPVPVEFKSLSVTISSTDNLIEVAASTTLPSWRSCQTKDFDGDVDNNPELVLSFNGLPELGYWTDRLGQVCKMLPISDLEFLSLSASDILNSLIWVELFKRCTKLIMMQAIGQGASSLVRALTTPKLTNMRADKSEKKRKRDDRDTLKKLDFTENDHTTGILFNIVEKGLQQRIAVSKAPLRMFHIENCVINARHANALETLVEEFHWDGKEVFDRYEDNSDSYSD</sequence>
<dbReference type="Proteomes" id="UP000759537">
    <property type="component" value="Unassembled WGS sequence"/>
</dbReference>
<gene>
    <name evidence="3" type="ORF">DFH94DRAFT_841312</name>
</gene>
<dbReference type="OrthoDB" id="2884925at2759"/>
<accession>A0A9P5N5C5</accession>
<dbReference type="AlphaFoldDB" id="A0A9P5N5C5"/>
<comment type="caution">
    <text evidence="3">The sequence shown here is derived from an EMBL/GenBank/DDBJ whole genome shotgun (WGS) entry which is preliminary data.</text>
</comment>
<feature type="domain" description="F-box" evidence="2">
    <location>
        <begin position="132"/>
        <end position="179"/>
    </location>
</feature>
<keyword evidence="4" id="KW-1185">Reference proteome</keyword>
<dbReference type="PROSITE" id="PS50181">
    <property type="entry name" value="FBOX"/>
    <property type="match status" value="1"/>
</dbReference>
<feature type="region of interest" description="Disordered" evidence="1">
    <location>
        <begin position="1"/>
        <end position="23"/>
    </location>
</feature>
<name>A0A9P5N5C5_9AGAM</name>
<organism evidence="3 4">
    <name type="scientific">Russula ochroleuca</name>
    <dbReference type="NCBI Taxonomy" id="152965"/>
    <lineage>
        <taxon>Eukaryota</taxon>
        <taxon>Fungi</taxon>
        <taxon>Dikarya</taxon>
        <taxon>Basidiomycota</taxon>
        <taxon>Agaricomycotina</taxon>
        <taxon>Agaricomycetes</taxon>
        <taxon>Russulales</taxon>
        <taxon>Russulaceae</taxon>
        <taxon>Russula</taxon>
    </lineage>
</organism>
<dbReference type="InterPro" id="IPR036047">
    <property type="entry name" value="F-box-like_dom_sf"/>
</dbReference>
<dbReference type="SUPFAM" id="SSF81383">
    <property type="entry name" value="F-box domain"/>
    <property type="match status" value="1"/>
</dbReference>
<dbReference type="EMBL" id="WHVB01000001">
    <property type="protein sequence ID" value="KAF8486842.1"/>
    <property type="molecule type" value="Genomic_DNA"/>
</dbReference>
<proteinExistence type="predicted"/>